<proteinExistence type="inferred from homology"/>
<name>A0A9X8UJ03_9FIRM</name>
<dbReference type="Pfam" id="PF08669">
    <property type="entry name" value="GCV_T_C"/>
    <property type="match status" value="1"/>
</dbReference>
<dbReference type="InterPro" id="IPR013977">
    <property type="entry name" value="GcvT_C"/>
</dbReference>
<dbReference type="Gene3D" id="3.30.70.1400">
    <property type="entry name" value="Aminomethyltransferase beta-barrel domains"/>
    <property type="match status" value="1"/>
</dbReference>
<dbReference type="PANTHER" id="PTHR43757">
    <property type="entry name" value="AMINOMETHYLTRANSFERASE"/>
    <property type="match status" value="1"/>
</dbReference>
<comment type="catalytic activity">
    <reaction evidence="6 7">
        <text>N(6)-[(R)-S(8)-aminomethyldihydrolipoyl]-L-lysyl-[protein] + (6S)-5,6,7,8-tetrahydrofolate = N(6)-[(R)-dihydrolipoyl]-L-lysyl-[protein] + (6R)-5,10-methylene-5,6,7,8-tetrahydrofolate + NH4(+)</text>
        <dbReference type="Rhea" id="RHEA:16945"/>
        <dbReference type="Rhea" id="RHEA-COMP:10475"/>
        <dbReference type="Rhea" id="RHEA-COMP:10492"/>
        <dbReference type="ChEBI" id="CHEBI:15636"/>
        <dbReference type="ChEBI" id="CHEBI:28938"/>
        <dbReference type="ChEBI" id="CHEBI:57453"/>
        <dbReference type="ChEBI" id="CHEBI:83100"/>
        <dbReference type="ChEBI" id="CHEBI:83143"/>
        <dbReference type="EC" id="2.1.2.10"/>
    </reaction>
</comment>
<dbReference type="Gene3D" id="2.40.30.110">
    <property type="entry name" value="Aminomethyltransferase beta-barrel domains"/>
    <property type="match status" value="1"/>
</dbReference>
<dbReference type="AlphaFoldDB" id="A0A9X8UJ03"/>
<dbReference type="GO" id="GO:0004047">
    <property type="term" value="F:aminomethyltransferase activity"/>
    <property type="evidence" value="ECO:0007669"/>
    <property type="project" value="UniProtKB-UniRule"/>
</dbReference>
<dbReference type="Proteomes" id="UP000294682">
    <property type="component" value="Unassembled WGS sequence"/>
</dbReference>
<dbReference type="InterPro" id="IPR006222">
    <property type="entry name" value="GCVT_N"/>
</dbReference>
<feature type="domain" description="Aminomethyltransferase C-terminal" evidence="10">
    <location>
        <begin position="283"/>
        <end position="359"/>
    </location>
</feature>
<evidence type="ECO:0000256" key="7">
    <source>
        <dbReference type="HAMAP-Rule" id="MF_00259"/>
    </source>
</evidence>
<sequence>MEQKTPLYERHEAAKGKIVPFAGYLLPVQYPTGVIAEHMAVRERCGLFDVSHMGEVILKGPDALKNLQNLLTNDFTNMRPGRVRYSPMCNGRGGVVDDLIVYMLDEGKYLVVVNAANRHKDVQWMKEHLCGDVQLSDISDGVAQLALQGPRARDILKKVMDEGLIPEKYYTFTERAKVGGIECLVSQTGYTGEHGYELYCAPQDAGKLWDLLLGAGKDEGLIPCGLGARDTLRLEAAMPLYGHEMDDEISPLETGLSFAVKLGKEDFIGKSAILRRGEPAIERVGLQVTGRGIARGSEDVYIGERKIGRTTSGTHCPYLGEAVAMALVDKGSLPQGACCEIDVRGRRIEAKAVPLPFYKNK</sequence>
<organism evidence="11 12">
    <name type="scientific">Harryflintia acetispora</name>
    <dbReference type="NCBI Taxonomy" id="1849041"/>
    <lineage>
        <taxon>Bacteria</taxon>
        <taxon>Bacillati</taxon>
        <taxon>Bacillota</taxon>
        <taxon>Clostridia</taxon>
        <taxon>Eubacteriales</taxon>
        <taxon>Oscillospiraceae</taxon>
        <taxon>Harryflintia</taxon>
    </lineage>
</organism>
<evidence type="ECO:0000256" key="5">
    <source>
        <dbReference type="ARBA" id="ARBA00031395"/>
    </source>
</evidence>
<dbReference type="HAMAP" id="MF_00259">
    <property type="entry name" value="GcvT"/>
    <property type="match status" value="1"/>
</dbReference>
<dbReference type="EMBL" id="SLUK01000006">
    <property type="protein sequence ID" value="TCL43166.1"/>
    <property type="molecule type" value="Genomic_DNA"/>
</dbReference>
<accession>A0A9X8UJ03</accession>
<gene>
    <name evidence="7" type="primary">gcvT</name>
    <name evidence="11" type="ORF">EDD78_10625</name>
</gene>
<dbReference type="PIRSF" id="PIRSF006487">
    <property type="entry name" value="GcvT"/>
    <property type="match status" value="1"/>
</dbReference>
<dbReference type="Gene3D" id="3.30.1360.120">
    <property type="entry name" value="Probable tRNA modification gtpase trme, domain 1"/>
    <property type="match status" value="1"/>
</dbReference>
<feature type="domain" description="GCVT N-terminal" evidence="9">
    <location>
        <begin position="7"/>
        <end position="264"/>
    </location>
</feature>
<dbReference type="FunFam" id="3.30.70.1400:FF:000001">
    <property type="entry name" value="Aminomethyltransferase"/>
    <property type="match status" value="1"/>
</dbReference>
<dbReference type="GO" id="GO:0005960">
    <property type="term" value="C:glycine cleavage complex"/>
    <property type="evidence" value="ECO:0007669"/>
    <property type="project" value="InterPro"/>
</dbReference>
<evidence type="ECO:0000313" key="12">
    <source>
        <dbReference type="Proteomes" id="UP000294682"/>
    </source>
</evidence>
<keyword evidence="3 7" id="KW-0032">Aminotransferase</keyword>
<evidence type="ECO:0000256" key="6">
    <source>
        <dbReference type="ARBA" id="ARBA00047665"/>
    </source>
</evidence>
<dbReference type="FunFam" id="4.10.1250.10:FF:000001">
    <property type="entry name" value="Aminomethyltransferase"/>
    <property type="match status" value="1"/>
</dbReference>
<dbReference type="SUPFAM" id="SSF101790">
    <property type="entry name" value="Aminomethyltransferase beta-barrel domain"/>
    <property type="match status" value="1"/>
</dbReference>
<dbReference type="GO" id="GO:0008483">
    <property type="term" value="F:transaminase activity"/>
    <property type="evidence" value="ECO:0007669"/>
    <property type="project" value="UniProtKB-KW"/>
</dbReference>
<dbReference type="InterPro" id="IPR027266">
    <property type="entry name" value="TrmE/GcvT-like"/>
</dbReference>
<dbReference type="InterPro" id="IPR029043">
    <property type="entry name" value="GcvT/YgfZ_C"/>
</dbReference>
<dbReference type="Pfam" id="PF01571">
    <property type="entry name" value="GCV_T"/>
    <property type="match status" value="1"/>
</dbReference>
<reference evidence="11 12" key="1">
    <citation type="submission" date="2019-03" db="EMBL/GenBank/DDBJ databases">
        <title>Genomic Encyclopedia of Type Strains, Phase IV (KMG-IV): sequencing the most valuable type-strain genomes for metagenomic binning, comparative biology and taxonomic classification.</title>
        <authorList>
            <person name="Goeker M."/>
        </authorList>
    </citation>
    <scope>NUCLEOTIDE SEQUENCE [LARGE SCALE GENOMIC DNA]</scope>
    <source>
        <strain evidence="11 12">DSM 100433</strain>
    </source>
</reference>
<feature type="binding site" evidence="8">
    <location>
        <position position="197"/>
    </location>
    <ligand>
        <name>substrate</name>
    </ligand>
</feature>
<evidence type="ECO:0000259" key="9">
    <source>
        <dbReference type="Pfam" id="PF01571"/>
    </source>
</evidence>
<dbReference type="PANTHER" id="PTHR43757:SF2">
    <property type="entry name" value="AMINOMETHYLTRANSFERASE, MITOCHONDRIAL"/>
    <property type="match status" value="1"/>
</dbReference>
<evidence type="ECO:0000313" key="11">
    <source>
        <dbReference type="EMBL" id="TCL43166.1"/>
    </source>
</evidence>
<dbReference type="InterPro" id="IPR006223">
    <property type="entry name" value="GcvT"/>
</dbReference>
<dbReference type="SUPFAM" id="SSF103025">
    <property type="entry name" value="Folate-binding domain"/>
    <property type="match status" value="1"/>
</dbReference>
<dbReference type="NCBIfam" id="NF001567">
    <property type="entry name" value="PRK00389.1"/>
    <property type="match status" value="1"/>
</dbReference>
<evidence type="ECO:0000256" key="2">
    <source>
        <dbReference type="ARBA" id="ARBA00012616"/>
    </source>
</evidence>
<dbReference type="EC" id="2.1.2.10" evidence="2 7"/>
<dbReference type="RefSeq" id="WP_132084553.1">
    <property type="nucleotide sequence ID" value="NZ_JADNAH010000025.1"/>
</dbReference>
<comment type="function">
    <text evidence="7">The glycine cleavage system catalyzes the degradation of glycine.</text>
</comment>
<dbReference type="NCBIfam" id="TIGR00528">
    <property type="entry name" value="gcvT"/>
    <property type="match status" value="1"/>
</dbReference>
<comment type="subunit">
    <text evidence="7">The glycine cleavage system is composed of four proteins: P, T, L and H.</text>
</comment>
<evidence type="ECO:0000256" key="3">
    <source>
        <dbReference type="ARBA" id="ARBA00022576"/>
    </source>
</evidence>
<keyword evidence="4 7" id="KW-0808">Transferase</keyword>
<evidence type="ECO:0000256" key="1">
    <source>
        <dbReference type="ARBA" id="ARBA00008609"/>
    </source>
</evidence>
<evidence type="ECO:0000259" key="10">
    <source>
        <dbReference type="Pfam" id="PF08669"/>
    </source>
</evidence>
<evidence type="ECO:0000256" key="8">
    <source>
        <dbReference type="PIRSR" id="PIRSR006487-1"/>
    </source>
</evidence>
<comment type="similarity">
    <text evidence="1 7">Belongs to the GcvT family.</text>
</comment>
<protein>
    <recommendedName>
        <fullName evidence="2 7">Aminomethyltransferase</fullName>
        <ecNumber evidence="2 7">2.1.2.10</ecNumber>
    </recommendedName>
    <alternativeName>
        <fullName evidence="5 7">Glycine cleavage system T protein</fullName>
    </alternativeName>
</protein>
<dbReference type="Gene3D" id="4.10.1250.10">
    <property type="entry name" value="Aminomethyltransferase fragment"/>
    <property type="match status" value="1"/>
</dbReference>
<dbReference type="InterPro" id="IPR022903">
    <property type="entry name" value="GcvT_bac"/>
</dbReference>
<comment type="caution">
    <text evidence="11">The sequence shown here is derived from an EMBL/GenBank/DDBJ whole genome shotgun (WGS) entry which is preliminary data.</text>
</comment>
<dbReference type="InterPro" id="IPR028896">
    <property type="entry name" value="GcvT/YgfZ/DmdA"/>
</dbReference>
<evidence type="ECO:0000256" key="4">
    <source>
        <dbReference type="ARBA" id="ARBA00022679"/>
    </source>
</evidence>
<dbReference type="GO" id="GO:0019464">
    <property type="term" value="P:glycine decarboxylation via glycine cleavage system"/>
    <property type="evidence" value="ECO:0007669"/>
    <property type="project" value="UniProtKB-UniRule"/>
</dbReference>
<keyword evidence="12" id="KW-1185">Reference proteome</keyword>
<dbReference type="GO" id="GO:0005829">
    <property type="term" value="C:cytosol"/>
    <property type="evidence" value="ECO:0007669"/>
    <property type="project" value="TreeGrafter"/>
</dbReference>